<comment type="caution">
    <text evidence="1">The sequence shown here is derived from an EMBL/GenBank/DDBJ whole genome shotgun (WGS) entry which is preliminary data.</text>
</comment>
<gene>
    <name evidence="1" type="ORF">S03H2_26406</name>
</gene>
<name>X1FZN0_9ZZZZ</name>
<dbReference type="EMBL" id="BARU01015299">
    <property type="protein sequence ID" value="GAH50447.1"/>
    <property type="molecule type" value="Genomic_DNA"/>
</dbReference>
<accession>X1FZN0</accession>
<sequence length="106" mass="12001">YALFGDSLACASEFCDYIHSMQTLADNIFDVNKKFLIYVANLPAAMANSGFMSKEESITIRTRTEIKEILQKLANKGYRTLSQQCEMILVEWLKKKGHLKEDGEGS</sequence>
<protein>
    <submittedName>
        <fullName evidence="1">Uncharacterized protein</fullName>
    </submittedName>
</protein>
<dbReference type="AlphaFoldDB" id="X1FZN0"/>
<evidence type="ECO:0000313" key="1">
    <source>
        <dbReference type="EMBL" id="GAH50447.1"/>
    </source>
</evidence>
<proteinExistence type="predicted"/>
<reference evidence="1" key="1">
    <citation type="journal article" date="2014" name="Front. Microbiol.">
        <title>High frequency of phylogenetically diverse reductive dehalogenase-homologous genes in deep subseafloor sedimentary metagenomes.</title>
        <authorList>
            <person name="Kawai M."/>
            <person name="Futagami T."/>
            <person name="Toyoda A."/>
            <person name="Takaki Y."/>
            <person name="Nishi S."/>
            <person name="Hori S."/>
            <person name="Arai W."/>
            <person name="Tsubouchi T."/>
            <person name="Morono Y."/>
            <person name="Uchiyama I."/>
            <person name="Ito T."/>
            <person name="Fujiyama A."/>
            <person name="Inagaki F."/>
            <person name="Takami H."/>
        </authorList>
    </citation>
    <scope>NUCLEOTIDE SEQUENCE</scope>
    <source>
        <strain evidence="1">Expedition CK06-06</strain>
    </source>
</reference>
<feature type="non-terminal residue" evidence="1">
    <location>
        <position position="1"/>
    </location>
</feature>
<organism evidence="1">
    <name type="scientific">marine sediment metagenome</name>
    <dbReference type="NCBI Taxonomy" id="412755"/>
    <lineage>
        <taxon>unclassified sequences</taxon>
        <taxon>metagenomes</taxon>
        <taxon>ecological metagenomes</taxon>
    </lineage>
</organism>